<accession>A0AAU8MG37</accession>
<name>A0AAU8MG37_9CAUD</name>
<sequence>MNIRMITSKLKLTGCYDYCIATTTDALTSALINISIFIP</sequence>
<dbReference type="EMBL" id="PP965494">
    <property type="protein sequence ID" value="XCN99988.1"/>
    <property type="molecule type" value="Genomic_DNA"/>
</dbReference>
<proteinExistence type="predicted"/>
<protein>
    <submittedName>
        <fullName evidence="1">Uncharacterized protein</fullName>
    </submittedName>
</protein>
<reference evidence="1" key="1">
    <citation type="submission" date="2024-06" db="EMBL/GenBank/DDBJ databases">
        <title>Intestivirid acquisition increases across infancy in a wild primate population.</title>
        <authorList>
            <person name="Schneider-Creas I.A."/>
            <person name="Moya I.L."/>
            <person name="Chiou K.L."/>
            <person name="Baniel A."/>
            <person name="Azanaw Haile A."/>
            <person name="Kebede F."/>
            <person name="Abebe B."/>
            <person name="Snyder-Mackler N."/>
            <person name="Varsani A."/>
        </authorList>
    </citation>
    <scope>NUCLEOTIDE SEQUENCE</scope>
    <source>
        <strain evidence="1">Int_RNL_2017_0055_MCB</strain>
    </source>
</reference>
<evidence type="ECO:0000313" key="1">
    <source>
        <dbReference type="EMBL" id="XCN99988.1"/>
    </source>
</evidence>
<organism evidence="1">
    <name type="scientific">Geladintestivirus 4</name>
    <dbReference type="NCBI Taxonomy" id="3233136"/>
    <lineage>
        <taxon>Viruses</taxon>
        <taxon>Duplodnaviria</taxon>
        <taxon>Heunggongvirae</taxon>
        <taxon>Uroviricota</taxon>
        <taxon>Caudoviricetes</taxon>
        <taxon>Crassvirales</taxon>
    </lineage>
</organism>